<sequence>MKHTMRIKLYFMILCIVILFSGCRNATVEDSNIDTISENSNELIINMTDYKDIRACFDYVYSMGDKYEKYYVEVPEGVYNTEELFTEEEWNNEGKDVGWNYYYGLTIPDNCYLVGIGAVDKIVFQNGGSKPDSDVKSPLNFKNSGGIENITVKAKGCRYAIHDDMAWNAEHYTRIVRNCKIIDNGSTIKAAYGSGIYGDCDFFFYNTEFIAYGDAYPFSLHNTIDQKKVGNITFIGCTFKGNNKGCVFPSLSPLSAKTYITMIGCKVDNILFSEIPDNSGIAFELSGGGNSECNIEVKNSDGKKYEFSFADDKKEKLLE</sequence>
<accession>A0A9X5CA89</accession>
<protein>
    <recommendedName>
        <fullName evidence="4">Right-handed parallel beta-helix repeat-containing protein</fullName>
    </recommendedName>
</protein>
<name>A0A9X5CA89_9FIRM</name>
<dbReference type="AlphaFoldDB" id="A0A9X5CA89"/>
<comment type="caution">
    <text evidence="2">The sequence shown here is derived from an EMBL/GenBank/DDBJ whole genome shotgun (WGS) entry which is preliminary data.</text>
</comment>
<dbReference type="SUPFAM" id="SSF51126">
    <property type="entry name" value="Pectin lyase-like"/>
    <property type="match status" value="1"/>
</dbReference>
<feature type="chain" id="PRO_5040791088" description="Right-handed parallel beta-helix repeat-containing protein" evidence="1">
    <location>
        <begin position="27"/>
        <end position="319"/>
    </location>
</feature>
<dbReference type="InterPro" id="IPR011050">
    <property type="entry name" value="Pectin_lyase_fold/virulence"/>
</dbReference>
<dbReference type="Proteomes" id="UP000474104">
    <property type="component" value="Unassembled WGS sequence"/>
</dbReference>
<feature type="signal peptide" evidence="1">
    <location>
        <begin position="1"/>
        <end position="26"/>
    </location>
</feature>
<proteinExistence type="predicted"/>
<evidence type="ECO:0000313" key="3">
    <source>
        <dbReference type="Proteomes" id="UP000474104"/>
    </source>
</evidence>
<evidence type="ECO:0000256" key="1">
    <source>
        <dbReference type="SAM" id="SignalP"/>
    </source>
</evidence>
<dbReference type="PROSITE" id="PS51257">
    <property type="entry name" value="PROKAR_LIPOPROTEIN"/>
    <property type="match status" value="1"/>
</dbReference>
<evidence type="ECO:0008006" key="4">
    <source>
        <dbReference type="Google" id="ProtNLM"/>
    </source>
</evidence>
<keyword evidence="1" id="KW-0732">Signal</keyword>
<dbReference type="EMBL" id="VIRB01000124">
    <property type="protein sequence ID" value="NDO70904.1"/>
    <property type="molecule type" value="Genomic_DNA"/>
</dbReference>
<evidence type="ECO:0000313" key="2">
    <source>
        <dbReference type="EMBL" id="NDO70904.1"/>
    </source>
</evidence>
<gene>
    <name evidence="2" type="ORF">FMM80_20525</name>
</gene>
<organism evidence="2 3">
    <name type="scientific">Schaedlerella arabinosiphila</name>
    <dbReference type="NCBI Taxonomy" id="2044587"/>
    <lineage>
        <taxon>Bacteria</taxon>
        <taxon>Bacillati</taxon>
        <taxon>Bacillota</taxon>
        <taxon>Clostridia</taxon>
        <taxon>Lachnospirales</taxon>
        <taxon>Lachnospiraceae</taxon>
        <taxon>Schaedlerella</taxon>
    </lineage>
</organism>
<dbReference type="RefSeq" id="WP_004079446.1">
    <property type="nucleotide sequence ID" value="NZ_VIRB01000124.1"/>
</dbReference>
<reference evidence="2 3" key="1">
    <citation type="submission" date="2019-07" db="EMBL/GenBank/DDBJ databases">
        <title>Draft genome sequences of 15 bacterial species constituting the stable defined intestinal microbiota of the GM15 gnotobiotic mouse model.</title>
        <authorList>
            <person name="Elie C."/>
            <person name="Mathieu A."/>
            <person name="Saliou A."/>
            <person name="Darnaud M."/>
            <person name="Leulier F."/>
            <person name="Tamellini A."/>
        </authorList>
    </citation>
    <scope>NUCLEOTIDE SEQUENCE [LARGE SCALE GENOMIC DNA]</scope>
    <source>
        <strain evidence="3">ASF 502</strain>
    </source>
</reference>